<dbReference type="PROSITE" id="PS51257">
    <property type="entry name" value="PROKAR_LIPOPROTEIN"/>
    <property type="match status" value="1"/>
</dbReference>
<dbReference type="Gene3D" id="3.40.190.10">
    <property type="entry name" value="Periplasmic binding protein-like II"/>
    <property type="match status" value="2"/>
</dbReference>
<comment type="caution">
    <text evidence="2">The sequence shown here is derived from an EMBL/GenBank/DDBJ whole genome shotgun (WGS) entry which is preliminary data.</text>
</comment>
<dbReference type="Proteomes" id="UP001281656">
    <property type="component" value="Unassembled WGS sequence"/>
</dbReference>
<gene>
    <name evidence="2" type="ORF">P8V03_04580</name>
</gene>
<keyword evidence="1" id="KW-0732">Signal</keyword>
<dbReference type="Pfam" id="PF12974">
    <property type="entry name" value="Phosphonate-bd"/>
    <property type="match status" value="1"/>
</dbReference>
<organism evidence="2 3">
    <name type="scientific">Clostridium tanneri</name>
    <dbReference type="NCBI Taxonomy" id="3037988"/>
    <lineage>
        <taxon>Bacteria</taxon>
        <taxon>Bacillati</taxon>
        <taxon>Bacillota</taxon>
        <taxon>Clostridia</taxon>
        <taxon>Eubacteriales</taxon>
        <taxon>Clostridiaceae</taxon>
        <taxon>Clostridium</taxon>
    </lineage>
</organism>
<proteinExistence type="predicted"/>
<dbReference type="RefSeq" id="WP_318796942.1">
    <property type="nucleotide sequence ID" value="NZ_JARUJP010000004.1"/>
</dbReference>
<sequence>MKRRIGTLLISLMLVFSALFTVGCSKETSNSGQAPQQEKKEKIKIAVLKGPTGMGIVKLMEDNKDLYDISLFDSPDQIVSKIVNGDVDGAAVPSNLAPILYNKTSGKIQLLGVNTLGILYIVENGNSIKDIKDLKGKTIYSSGKGGTPEYTLNYILKKNGLEPDKDVKIEYKMQHSDLAAAVASKEVQIAVLPEPFVTTTKMKNKELQVPIDLTKEWEKVSGDKGKLIMGTLVFRKDFVDKRSKDVQDFLTKYKASVDFVNNNKAEAGKLIEKNGIIANAKIAEMAIPKCNIVFMSAEESKEALNKFYEVLKENDPKSIGGKIPDEKFYYSGK</sequence>
<feature type="chain" id="PRO_5046000733" evidence="1">
    <location>
        <begin position="22"/>
        <end position="333"/>
    </location>
</feature>
<evidence type="ECO:0000313" key="2">
    <source>
        <dbReference type="EMBL" id="MDW8800427.1"/>
    </source>
</evidence>
<feature type="signal peptide" evidence="1">
    <location>
        <begin position="1"/>
        <end position="21"/>
    </location>
</feature>
<dbReference type="PANTHER" id="PTHR30024">
    <property type="entry name" value="ALIPHATIC SULFONATES-BINDING PROTEIN-RELATED"/>
    <property type="match status" value="1"/>
</dbReference>
<reference evidence="2 3" key="1">
    <citation type="submission" date="2023-04" db="EMBL/GenBank/DDBJ databases">
        <title>Clostridium tannerae sp. nov., isolated from the fecal material of an alpaca.</title>
        <authorList>
            <person name="Miller S."/>
            <person name="Hendry M."/>
            <person name="King J."/>
            <person name="Sankaranarayanan K."/>
            <person name="Lawson P.A."/>
        </authorList>
    </citation>
    <scope>NUCLEOTIDE SEQUENCE [LARGE SCALE GENOMIC DNA]</scope>
    <source>
        <strain evidence="2 3">A1-XYC3</strain>
    </source>
</reference>
<keyword evidence="3" id="KW-1185">Reference proteome</keyword>
<dbReference type="EMBL" id="JARUJP010000004">
    <property type="protein sequence ID" value="MDW8800427.1"/>
    <property type="molecule type" value="Genomic_DNA"/>
</dbReference>
<dbReference type="PIRSF" id="PIRSF027386">
    <property type="entry name" value="UCP027386_ABC_sbc_TM0202"/>
    <property type="match status" value="1"/>
</dbReference>
<evidence type="ECO:0000256" key="1">
    <source>
        <dbReference type="SAM" id="SignalP"/>
    </source>
</evidence>
<dbReference type="SUPFAM" id="SSF53850">
    <property type="entry name" value="Periplasmic binding protein-like II"/>
    <property type="match status" value="1"/>
</dbReference>
<dbReference type="PANTHER" id="PTHR30024:SF46">
    <property type="entry name" value="ABC TRANSPORTER, SUBSTRATE-BINDING LIPOPROTEIN"/>
    <property type="match status" value="1"/>
</dbReference>
<protein>
    <submittedName>
        <fullName evidence="2">ABC transporter substrate-binding protein</fullName>
    </submittedName>
</protein>
<dbReference type="InterPro" id="IPR027024">
    <property type="entry name" value="UCP027386_ABC_sbc_TM0202"/>
</dbReference>
<evidence type="ECO:0000313" key="3">
    <source>
        <dbReference type="Proteomes" id="UP001281656"/>
    </source>
</evidence>
<accession>A0ABU4JQL5</accession>
<name>A0ABU4JQL5_9CLOT</name>